<comment type="caution">
    <text evidence="3">The sequence shown here is derived from an EMBL/GenBank/DDBJ whole genome shotgun (WGS) entry which is preliminary data.</text>
</comment>
<dbReference type="InterPro" id="IPR035426">
    <property type="entry name" value="Gemin2/Brr1"/>
</dbReference>
<comment type="similarity">
    <text evidence="1">Belongs to the gemin-2 family.</text>
</comment>
<keyword evidence="4" id="KW-1185">Reference proteome</keyword>
<accession>A0AB34IZV4</accession>
<proteinExistence type="inferred from homology"/>
<protein>
    <recommendedName>
        <fullName evidence="5">Gem-associated protein 2</fullName>
    </recommendedName>
</protein>
<evidence type="ECO:0000256" key="1">
    <source>
        <dbReference type="ARBA" id="ARBA00025758"/>
    </source>
</evidence>
<name>A0AB34IZV4_PRYPA</name>
<dbReference type="AlphaFoldDB" id="A0AB34IZV4"/>
<dbReference type="Pfam" id="PF04938">
    <property type="entry name" value="SIP1"/>
    <property type="match status" value="1"/>
</dbReference>
<dbReference type="GO" id="GO:0000387">
    <property type="term" value="P:spliceosomal snRNP assembly"/>
    <property type="evidence" value="ECO:0007669"/>
    <property type="project" value="InterPro"/>
</dbReference>
<reference evidence="3 4" key="1">
    <citation type="journal article" date="2024" name="Science">
        <title>Giant polyketide synthase enzymes in the biosynthesis of giant marine polyether toxins.</title>
        <authorList>
            <person name="Fallon T.R."/>
            <person name="Shende V.V."/>
            <person name="Wierzbicki I.H."/>
            <person name="Pendleton A.L."/>
            <person name="Watervoot N.F."/>
            <person name="Auber R.P."/>
            <person name="Gonzalez D.J."/>
            <person name="Wisecaver J.H."/>
            <person name="Moore B.S."/>
        </authorList>
    </citation>
    <scope>NUCLEOTIDE SEQUENCE [LARGE SCALE GENOMIC DNA]</scope>
    <source>
        <strain evidence="3 4">12B1</strain>
    </source>
</reference>
<feature type="region of interest" description="Disordered" evidence="2">
    <location>
        <begin position="148"/>
        <end position="193"/>
    </location>
</feature>
<evidence type="ECO:0000313" key="4">
    <source>
        <dbReference type="Proteomes" id="UP001515480"/>
    </source>
</evidence>
<feature type="compositionally biased region" description="Acidic residues" evidence="2">
    <location>
        <begin position="157"/>
        <end position="179"/>
    </location>
</feature>
<dbReference type="GO" id="GO:0032797">
    <property type="term" value="C:SMN complex"/>
    <property type="evidence" value="ECO:0007669"/>
    <property type="project" value="TreeGrafter"/>
</dbReference>
<gene>
    <name evidence="3" type="ORF">AB1Y20_006941</name>
</gene>
<organism evidence="3 4">
    <name type="scientific">Prymnesium parvum</name>
    <name type="common">Toxic golden alga</name>
    <dbReference type="NCBI Taxonomy" id="97485"/>
    <lineage>
        <taxon>Eukaryota</taxon>
        <taxon>Haptista</taxon>
        <taxon>Haptophyta</taxon>
        <taxon>Prymnesiophyceae</taxon>
        <taxon>Prymnesiales</taxon>
        <taxon>Prymnesiaceae</taxon>
        <taxon>Prymnesium</taxon>
    </lineage>
</organism>
<sequence>MARLYSRREEEEEEPLGRPALAVHGEPSNEDSPPSDGHEYLRRVRKQALALPQVVSVPIGAPELRAADERSAARLRRSLLDERAADLPPPPPAVRPAREWQQQLLAAFAEARRSVERSSLGMQAERRALPRPHDVAGWALCLGLGRGASRAGGEAGKEEEEGEGEGEGEGEEMGVEEEGGEAHAAEAEAPREARPPLMSFVSQLDQQRAVAVLALLSSRLRKDGHATPTVGRWLFAVLARLEKELGADEAATVRSLLKTCWELRARRAEELGREDAARVPSDVATLNLLITITGGFFGQASSDEWLTP</sequence>
<dbReference type="PANTHER" id="PTHR12794">
    <property type="entry name" value="GEMIN2"/>
    <property type="match status" value="1"/>
</dbReference>
<evidence type="ECO:0000256" key="2">
    <source>
        <dbReference type="SAM" id="MobiDB-lite"/>
    </source>
</evidence>
<dbReference type="EMBL" id="JBGBPQ010000015">
    <property type="protein sequence ID" value="KAL1510642.1"/>
    <property type="molecule type" value="Genomic_DNA"/>
</dbReference>
<dbReference type="GO" id="GO:0005634">
    <property type="term" value="C:nucleus"/>
    <property type="evidence" value="ECO:0007669"/>
    <property type="project" value="TreeGrafter"/>
</dbReference>
<evidence type="ECO:0008006" key="5">
    <source>
        <dbReference type="Google" id="ProtNLM"/>
    </source>
</evidence>
<feature type="compositionally biased region" description="Basic and acidic residues" evidence="2">
    <location>
        <begin position="180"/>
        <end position="193"/>
    </location>
</feature>
<evidence type="ECO:0000313" key="3">
    <source>
        <dbReference type="EMBL" id="KAL1510642.1"/>
    </source>
</evidence>
<dbReference type="Gene3D" id="1.20.58.1070">
    <property type="match status" value="1"/>
</dbReference>
<dbReference type="Proteomes" id="UP001515480">
    <property type="component" value="Unassembled WGS sequence"/>
</dbReference>
<dbReference type="PANTHER" id="PTHR12794:SF0">
    <property type="entry name" value="GEM-ASSOCIATED PROTEIN 2"/>
    <property type="match status" value="1"/>
</dbReference>
<feature type="region of interest" description="Disordered" evidence="2">
    <location>
        <begin position="1"/>
        <end position="38"/>
    </location>
</feature>